<feature type="transmembrane region" description="Helical" evidence="1">
    <location>
        <begin position="153"/>
        <end position="169"/>
    </location>
</feature>
<protein>
    <submittedName>
        <fullName evidence="3">Membrane protein</fullName>
    </submittedName>
</protein>
<feature type="domain" description="EamA" evidence="2">
    <location>
        <begin position="10"/>
        <end position="143"/>
    </location>
</feature>
<keyword evidence="1" id="KW-1133">Transmembrane helix</keyword>
<dbReference type="RefSeq" id="WP_169559792.1">
    <property type="nucleotide sequence ID" value="NZ_BSNF01000001.1"/>
</dbReference>
<dbReference type="PANTHER" id="PTHR22911:SF135">
    <property type="entry name" value="BLR4310 PROTEIN"/>
    <property type="match status" value="1"/>
</dbReference>
<evidence type="ECO:0000313" key="4">
    <source>
        <dbReference type="Proteomes" id="UP001161409"/>
    </source>
</evidence>
<dbReference type="EMBL" id="BSNF01000001">
    <property type="protein sequence ID" value="GLQ05828.1"/>
    <property type="molecule type" value="Genomic_DNA"/>
</dbReference>
<dbReference type="Proteomes" id="UP001161409">
    <property type="component" value="Unassembled WGS sequence"/>
</dbReference>
<dbReference type="Pfam" id="PF00892">
    <property type="entry name" value="EamA"/>
    <property type="match status" value="1"/>
</dbReference>
<keyword evidence="4" id="KW-1185">Reference proteome</keyword>
<dbReference type="InterPro" id="IPR000620">
    <property type="entry name" value="EamA_dom"/>
</dbReference>
<reference evidence="3" key="1">
    <citation type="journal article" date="2014" name="Int. J. Syst. Evol. Microbiol.">
        <title>Complete genome of a new Firmicutes species belonging to the dominant human colonic microbiota ('Ruminococcus bicirculans') reveals two chromosomes and a selective capacity to utilize plant glucans.</title>
        <authorList>
            <consortium name="NISC Comparative Sequencing Program"/>
            <person name="Wegmann U."/>
            <person name="Louis P."/>
            <person name="Goesmann A."/>
            <person name="Henrissat B."/>
            <person name="Duncan S.H."/>
            <person name="Flint H.J."/>
        </authorList>
    </citation>
    <scope>NUCLEOTIDE SEQUENCE</scope>
    <source>
        <strain evidence="3">NBRC 103408</strain>
    </source>
</reference>
<evidence type="ECO:0000313" key="3">
    <source>
        <dbReference type="EMBL" id="GLQ05828.1"/>
    </source>
</evidence>
<dbReference type="InterPro" id="IPR037185">
    <property type="entry name" value="EmrE-like"/>
</dbReference>
<evidence type="ECO:0000259" key="2">
    <source>
        <dbReference type="Pfam" id="PF00892"/>
    </source>
</evidence>
<feature type="transmembrane region" description="Helical" evidence="1">
    <location>
        <begin position="38"/>
        <end position="59"/>
    </location>
</feature>
<gene>
    <name evidence="3" type="ORF">GCM10007924_10490</name>
</gene>
<comment type="caution">
    <text evidence="3">The sequence shown here is derived from an EMBL/GenBank/DDBJ whole genome shotgun (WGS) entry which is preliminary data.</text>
</comment>
<accession>A0ABQ5U1V8</accession>
<name>A0ABQ5U1V8_9PROT</name>
<feature type="transmembrane region" description="Helical" evidence="1">
    <location>
        <begin position="128"/>
        <end position="147"/>
    </location>
</feature>
<keyword evidence="1" id="KW-0472">Membrane</keyword>
<dbReference type="SUPFAM" id="SSF103481">
    <property type="entry name" value="Multidrug resistance efflux transporter EmrE"/>
    <property type="match status" value="2"/>
</dbReference>
<reference evidence="3" key="2">
    <citation type="submission" date="2023-01" db="EMBL/GenBank/DDBJ databases">
        <title>Draft genome sequence of Sneathiella chinensis strain NBRC 103408.</title>
        <authorList>
            <person name="Sun Q."/>
            <person name="Mori K."/>
        </authorList>
    </citation>
    <scope>NUCLEOTIDE SEQUENCE</scope>
    <source>
        <strain evidence="3">NBRC 103408</strain>
    </source>
</reference>
<feature type="transmembrane region" description="Helical" evidence="1">
    <location>
        <begin position="79"/>
        <end position="98"/>
    </location>
</feature>
<feature type="transmembrane region" description="Helical" evidence="1">
    <location>
        <begin position="267"/>
        <end position="284"/>
    </location>
</feature>
<keyword evidence="1" id="KW-0812">Transmembrane</keyword>
<feature type="transmembrane region" description="Helical" evidence="1">
    <location>
        <begin position="181"/>
        <end position="199"/>
    </location>
</feature>
<feature type="transmembrane region" description="Helical" evidence="1">
    <location>
        <begin position="104"/>
        <end position="121"/>
    </location>
</feature>
<feature type="transmembrane region" description="Helical" evidence="1">
    <location>
        <begin position="12"/>
        <end position="32"/>
    </location>
</feature>
<proteinExistence type="predicted"/>
<evidence type="ECO:0000256" key="1">
    <source>
        <dbReference type="SAM" id="Phobius"/>
    </source>
</evidence>
<dbReference type="PANTHER" id="PTHR22911">
    <property type="entry name" value="ACYL-MALONYL CONDENSING ENZYME-RELATED"/>
    <property type="match status" value="1"/>
</dbReference>
<feature type="transmembrane region" description="Helical" evidence="1">
    <location>
        <begin position="244"/>
        <end position="261"/>
    </location>
</feature>
<feature type="transmembrane region" description="Helical" evidence="1">
    <location>
        <begin position="211"/>
        <end position="232"/>
    </location>
</feature>
<organism evidence="3 4">
    <name type="scientific">Sneathiella chinensis</name>
    <dbReference type="NCBI Taxonomy" id="349750"/>
    <lineage>
        <taxon>Bacteria</taxon>
        <taxon>Pseudomonadati</taxon>
        <taxon>Pseudomonadota</taxon>
        <taxon>Alphaproteobacteria</taxon>
        <taxon>Sneathiellales</taxon>
        <taxon>Sneathiellaceae</taxon>
        <taxon>Sneathiella</taxon>
    </lineage>
</organism>
<sequence length="292" mass="31812">MTTQPNDNLRGAFLMAACMAAFGINDALMKLASSHFSLFQAMFIRAIFTTILLGGIAWYQKALIVTVPKGDRLPLFLRIMAELAGSFCFLTAIFNMPIANATAILQSMPLAVTLAAALFLGERVGWRRYIAVFIGFAGVMIIVRPGSAGFNEFSFFALTSVFFLVIRDLSTRKLSAGVPSIFVSLMTSLAILLATGIILPTITWQEVTGEGFAILLAAACFVLFGYISSVMAMRAGDIAFISPFRYTILIWSICLGMFIFGDIPDTWTIVGSTIVVGTGLYTFYREQVASKR</sequence>